<dbReference type="Proteomes" id="UP001574673">
    <property type="component" value="Unassembled WGS sequence"/>
</dbReference>
<protein>
    <submittedName>
        <fullName evidence="1">Uncharacterized protein</fullName>
    </submittedName>
</protein>
<gene>
    <name evidence="1" type="ORF">ABCS64_10430</name>
</gene>
<dbReference type="EMBL" id="JBEUWX010000002">
    <property type="protein sequence ID" value="MFA9950728.1"/>
    <property type="molecule type" value="Genomic_DNA"/>
</dbReference>
<proteinExistence type="predicted"/>
<evidence type="ECO:0000313" key="1">
    <source>
        <dbReference type="EMBL" id="MFA9950728.1"/>
    </source>
</evidence>
<accession>A0ABV4UH03</accession>
<comment type="caution">
    <text evidence="1">The sequence shown here is derived from an EMBL/GenBank/DDBJ whole genome shotgun (WGS) entry which is preliminary data.</text>
</comment>
<sequence length="536" mass="58907">MVRFSLPKTSTEQPVAFRDAFLASQWLARQPQANVPVMLEALTREIDAFNHFALPTRERFKTLEALRRMVFTIGSESCRHFENKPLPLTADEQAVFLATSRLWRCCTLGYLYCLNACLEGEASLNGLAGKIAHRAITSLRMEQLCCYGAGSALGDHFWKELHAIYLAAEKLQVLSEFVRDPLPNETLESTLTGQYGMAILAHLADPYALRHVHLLAVLQWLSRWRELVTVQAPADTSFNNNAHSVVLDLSFPHDPARSNKDSATQRQISFDAIFRKIGKRIKALKGGASPEDLRLGKLVTSEVSIELLGKLGARLYAPVLTPSPAAATAMQPVEVLCTLTDIYRLIGGTSAQENLPETSVARIKAERLAIFGHIADPGNLASIVFETWQGALSADTTTLNLQRAVNRPGKRLACGDLLGIRQTPDADLQLASVSRLFTQDGQIMVGAHFLAGKISPLAVEITEKISNATFRYPALLTGSGNELQIILPTNALARVLRCRLYDGADSALLPLPFTPQTLIERHGDNERWQLGAPEAN</sequence>
<reference evidence="2" key="1">
    <citation type="submission" date="2024-06" db="EMBL/GenBank/DDBJ databases">
        <title>Radixoralia hellwigii gen. nov., sp nov., isolated from a root canal in the human oral cavity.</title>
        <authorList>
            <person name="Bartsch S."/>
            <person name="Wittmer A."/>
            <person name="Schulz A.-K."/>
            <person name="Neumann-Schaal M."/>
            <person name="Wolf J."/>
            <person name="Gronow S."/>
            <person name="Tennert C."/>
            <person name="Haecker G."/>
            <person name="Cieplik F."/>
            <person name="Al-Ahmad A."/>
        </authorList>
    </citation>
    <scope>NUCLEOTIDE SEQUENCE [LARGE SCALE GENOMIC DNA]</scope>
    <source>
        <strain evidence="2">Wk13</strain>
    </source>
</reference>
<evidence type="ECO:0000313" key="2">
    <source>
        <dbReference type="Proteomes" id="UP001574673"/>
    </source>
</evidence>
<dbReference type="RefSeq" id="WP_418891765.1">
    <property type="nucleotide sequence ID" value="NZ_JBEUWX010000002.1"/>
</dbReference>
<organism evidence="1 2">
    <name type="scientific">Dentiradicibacter hellwigii</name>
    <dbReference type="NCBI Taxonomy" id="3149053"/>
    <lineage>
        <taxon>Bacteria</taxon>
        <taxon>Pseudomonadati</taxon>
        <taxon>Pseudomonadota</taxon>
        <taxon>Betaproteobacteria</taxon>
        <taxon>Rhodocyclales</taxon>
        <taxon>Rhodocyclaceae</taxon>
        <taxon>Dentiradicibacter</taxon>
    </lineage>
</organism>
<name>A0ABV4UH03_9RHOO</name>
<keyword evidence="2" id="KW-1185">Reference proteome</keyword>